<name>A0A8S3RY39_MYTED</name>
<proteinExistence type="predicted"/>
<organism evidence="1 2">
    <name type="scientific">Mytilus edulis</name>
    <name type="common">Blue mussel</name>
    <dbReference type="NCBI Taxonomy" id="6550"/>
    <lineage>
        <taxon>Eukaryota</taxon>
        <taxon>Metazoa</taxon>
        <taxon>Spiralia</taxon>
        <taxon>Lophotrochozoa</taxon>
        <taxon>Mollusca</taxon>
        <taxon>Bivalvia</taxon>
        <taxon>Autobranchia</taxon>
        <taxon>Pteriomorphia</taxon>
        <taxon>Mytilida</taxon>
        <taxon>Mytiloidea</taxon>
        <taxon>Mytilidae</taxon>
        <taxon>Mytilinae</taxon>
        <taxon>Mytilus</taxon>
    </lineage>
</organism>
<sequence>MSSKREGKTCIHKGLNRKHSCNVQSVMRPPKEEAKHAYTKALTKAFRKHSCNVQSATPLHKGINMDGKTCIHKGLNRKHSCNVQSVNAPSMEREAKHAYTKALTENIPAMPNQRCALHGKGGKTCIHKGLNKNIPAKSNLLTPSMKGRQNMIYTKDLNRKHSCKIQSADAPRWKGRNT</sequence>
<protein>
    <submittedName>
        <fullName evidence="1">Uncharacterized protein</fullName>
    </submittedName>
</protein>
<evidence type="ECO:0000313" key="1">
    <source>
        <dbReference type="EMBL" id="CAG2213669.1"/>
    </source>
</evidence>
<dbReference type="EMBL" id="CAJPWZ010001378">
    <property type="protein sequence ID" value="CAG2213669.1"/>
    <property type="molecule type" value="Genomic_DNA"/>
</dbReference>
<comment type="caution">
    <text evidence="1">The sequence shown here is derived from an EMBL/GenBank/DDBJ whole genome shotgun (WGS) entry which is preliminary data.</text>
</comment>
<keyword evidence="2" id="KW-1185">Reference proteome</keyword>
<dbReference type="Proteomes" id="UP000683360">
    <property type="component" value="Unassembled WGS sequence"/>
</dbReference>
<reference evidence="1" key="1">
    <citation type="submission" date="2021-03" db="EMBL/GenBank/DDBJ databases">
        <authorList>
            <person name="Bekaert M."/>
        </authorList>
    </citation>
    <scope>NUCLEOTIDE SEQUENCE</scope>
</reference>
<evidence type="ECO:0000313" key="2">
    <source>
        <dbReference type="Proteomes" id="UP000683360"/>
    </source>
</evidence>
<gene>
    <name evidence="1" type="ORF">MEDL_27568</name>
</gene>
<dbReference type="AlphaFoldDB" id="A0A8S3RY39"/>
<accession>A0A8S3RY39</accession>